<dbReference type="EMBL" id="CAFBPW010000092">
    <property type="protein sequence ID" value="CAB5033990.1"/>
    <property type="molecule type" value="Genomic_DNA"/>
</dbReference>
<reference evidence="3" key="1">
    <citation type="submission" date="2020-05" db="EMBL/GenBank/DDBJ databases">
        <authorList>
            <person name="Chiriac C."/>
            <person name="Salcher M."/>
            <person name="Ghai R."/>
            <person name="Kavagutti S V."/>
        </authorList>
    </citation>
    <scope>NUCLEOTIDE SEQUENCE</scope>
</reference>
<feature type="region of interest" description="Disordered" evidence="1">
    <location>
        <begin position="214"/>
        <end position="250"/>
    </location>
</feature>
<organism evidence="3">
    <name type="scientific">freshwater metagenome</name>
    <dbReference type="NCBI Taxonomy" id="449393"/>
    <lineage>
        <taxon>unclassified sequences</taxon>
        <taxon>metagenomes</taxon>
        <taxon>ecological metagenomes</taxon>
    </lineage>
</organism>
<keyword evidence="2" id="KW-0472">Membrane</keyword>
<gene>
    <name evidence="3" type="ORF">UFOPK4173_00930</name>
</gene>
<dbReference type="AlphaFoldDB" id="A0A6J7S0F2"/>
<evidence type="ECO:0000256" key="2">
    <source>
        <dbReference type="SAM" id="Phobius"/>
    </source>
</evidence>
<evidence type="ECO:0000313" key="3">
    <source>
        <dbReference type="EMBL" id="CAB5033990.1"/>
    </source>
</evidence>
<keyword evidence="2" id="KW-1133">Transmembrane helix</keyword>
<sequence>MMNQSEKAHRSQTSQHGYILVPTLLFLAVSTVLVVALAGAVKSNLMVSKISIGGPSATGPSGTPAGEVDLADTSIRAVLYKLTKPGENGVCDVSGSNPFGGDKVITSGGIKMMVGCEFTGYTAGPAPNARIFLDEGQETIRLVGNNYNSYKGISRKDWQGAVSPYGNPWLDALTINTYNAYAGALGPNGQLVHVGKMPLIAVGGVSAKKVIAPLNTDTRNNPDPRDSSAMQVSGKVTQGEGNPDNLAGPSNFPLGDPSKCGFTEVNDSASPTATRADVIAKPLSSASPALIQCGNAVAAARTSDNSGLDGPTWDNATIQRNRQQILDKAGVPTTDCSGFAGRKDLATDNTTPKVIELAGAYGPAETKILNEWFRSCKATYHFVGDTYFDVYDPTVSDARKNSLVFDLSESNYVVGAYADFNTDKNMPMSAFPNACDRTTPPLVNGEVQTRGASITLSSRTGLRHNNGRVAICGPKQTGNTYHKTAIRQVKATDLTNWSPTLENVTLNSAVCGTCVPFANFGADEYRATVTGPSGFSRINAQTVDAGLVDGHLPVDLTTLKAKLTVSYVTSNLLIDNAVPSNGSNFVVKLRMPRPQYRQVSSQRQVDYLECKSTAKPLTLGVKEVSLADLGGSCAYRDVNGGSQGTPAQISIGELVRYVGRCNGGQPKDDQTQSTCDATFSIDVGILRVGTSSAPMTVGISSVTTANKPALIASTTPGFTLPLAPLSVRWAPRPLNGDGTNRPGDALFNVFGSVSLPYNAVEVRWGPKGRATGTPIFNGGIVPAQNCNETNTSGCRPAIVAGAFASWSTQGDPKEGVCETCKTPPFTGTEAADISDLWWPTWQEDAGKLVVPDVLARNADGREPRRNYRMTACVILDDRGTPSTLDDKMAPRSFVDTYTVDTQTGLEISGSAPVVVRSGVINILNFSEDGKCTRPANYQF</sequence>
<feature type="compositionally biased region" description="Polar residues" evidence="1">
    <location>
        <begin position="228"/>
        <end position="240"/>
    </location>
</feature>
<feature type="transmembrane region" description="Helical" evidence="2">
    <location>
        <begin position="20"/>
        <end position="41"/>
    </location>
</feature>
<proteinExistence type="predicted"/>
<keyword evidence="2" id="KW-0812">Transmembrane</keyword>
<name>A0A6J7S0F2_9ZZZZ</name>
<accession>A0A6J7S0F2</accession>
<evidence type="ECO:0000256" key="1">
    <source>
        <dbReference type="SAM" id="MobiDB-lite"/>
    </source>
</evidence>
<protein>
    <submittedName>
        <fullName evidence="3">Unannotated protein</fullName>
    </submittedName>
</protein>